<dbReference type="RefSeq" id="WP_399619150.1">
    <property type="nucleotide sequence ID" value="NZ_JBITYT010000012.1"/>
</dbReference>
<organism evidence="7 8">
    <name type="scientific">Streptomyces bikiniensis</name>
    <dbReference type="NCBI Taxonomy" id="1896"/>
    <lineage>
        <taxon>Bacteria</taxon>
        <taxon>Bacillati</taxon>
        <taxon>Actinomycetota</taxon>
        <taxon>Actinomycetes</taxon>
        <taxon>Kitasatosporales</taxon>
        <taxon>Streptomycetaceae</taxon>
        <taxon>Streptomyces</taxon>
    </lineage>
</organism>
<keyword evidence="3" id="KW-0285">Flavoprotein</keyword>
<keyword evidence="8" id="KW-1185">Reference proteome</keyword>
<evidence type="ECO:0000313" key="8">
    <source>
        <dbReference type="Proteomes" id="UP001614391"/>
    </source>
</evidence>
<comment type="cofactor">
    <cofactor evidence="1">
        <name>FAD</name>
        <dbReference type="ChEBI" id="CHEBI:57692"/>
    </cofactor>
</comment>
<dbReference type="PANTHER" id="PTHR11552">
    <property type="entry name" value="GLUCOSE-METHANOL-CHOLINE GMC OXIDOREDUCTASE"/>
    <property type="match status" value="1"/>
</dbReference>
<evidence type="ECO:0000256" key="2">
    <source>
        <dbReference type="ARBA" id="ARBA00010790"/>
    </source>
</evidence>
<evidence type="ECO:0000256" key="3">
    <source>
        <dbReference type="ARBA" id="ARBA00022630"/>
    </source>
</evidence>
<dbReference type="SUPFAM" id="SSF54373">
    <property type="entry name" value="FAD-linked reductases, C-terminal domain"/>
    <property type="match status" value="1"/>
</dbReference>
<accession>A0ABW8CYT8</accession>
<dbReference type="InterPro" id="IPR012132">
    <property type="entry name" value="GMC_OxRdtase"/>
</dbReference>
<gene>
    <name evidence="7" type="ORF">ACIGW0_25800</name>
</gene>
<comment type="similarity">
    <text evidence="2">Belongs to the GMC oxidoreductase family.</text>
</comment>
<evidence type="ECO:0000313" key="7">
    <source>
        <dbReference type="EMBL" id="MFI9122763.1"/>
    </source>
</evidence>
<dbReference type="Proteomes" id="UP001614391">
    <property type="component" value="Unassembled WGS sequence"/>
</dbReference>
<dbReference type="InterPro" id="IPR007867">
    <property type="entry name" value="GMC_OxRtase_C"/>
</dbReference>
<reference evidence="7 8" key="1">
    <citation type="submission" date="2024-10" db="EMBL/GenBank/DDBJ databases">
        <title>The Natural Products Discovery Center: Release of the First 8490 Sequenced Strains for Exploring Actinobacteria Biosynthetic Diversity.</title>
        <authorList>
            <person name="Kalkreuter E."/>
            <person name="Kautsar S.A."/>
            <person name="Yang D."/>
            <person name="Bader C.D."/>
            <person name="Teijaro C.N."/>
            <person name="Fluegel L."/>
            <person name="Davis C.M."/>
            <person name="Simpson J.R."/>
            <person name="Lauterbach L."/>
            <person name="Steele A.D."/>
            <person name="Gui C."/>
            <person name="Meng S."/>
            <person name="Li G."/>
            <person name="Viehrig K."/>
            <person name="Ye F."/>
            <person name="Su P."/>
            <person name="Kiefer A.F."/>
            <person name="Nichols A."/>
            <person name="Cepeda A.J."/>
            <person name="Yan W."/>
            <person name="Fan B."/>
            <person name="Jiang Y."/>
            <person name="Adhikari A."/>
            <person name="Zheng C.-J."/>
            <person name="Schuster L."/>
            <person name="Cowan T.M."/>
            <person name="Smanski M.J."/>
            <person name="Chevrette M.G."/>
            <person name="De Carvalho L.P.S."/>
            <person name="Shen B."/>
        </authorList>
    </citation>
    <scope>NUCLEOTIDE SEQUENCE [LARGE SCALE GENOMIC DNA]</scope>
    <source>
        <strain evidence="7 8">NPDC053346</strain>
    </source>
</reference>
<dbReference type="Gene3D" id="3.30.560.10">
    <property type="entry name" value="Glucose Oxidase, domain 3"/>
    <property type="match status" value="1"/>
</dbReference>
<dbReference type="Pfam" id="PF05199">
    <property type="entry name" value="GMC_oxred_C"/>
    <property type="match status" value="1"/>
</dbReference>
<evidence type="ECO:0000256" key="4">
    <source>
        <dbReference type="ARBA" id="ARBA00022827"/>
    </source>
</evidence>
<dbReference type="InterPro" id="IPR036188">
    <property type="entry name" value="FAD/NAD-bd_sf"/>
</dbReference>
<sequence length="507" mass="54870">MSTNEFDNIVVGAGSAGTVIARRLVDAGRRVLLLEAGPVDDTEAIHDPTGSIQLWNSAWDWAFQTEPQTYADGRQLPWPRGKGLGGSSSFNGMIYVRGAAADYDSWAYQGAAGWSWQDVEPYFRRLEAFEGGAAGGRGTDGPLHVQRNPGPDALVRSWVEAAQQYGLAFNDGYNSGDQYGVSYTEHTIKHHRRQSTWVAYGRPVQDSPLLTVTTGALVTRIVFDGDRATGIAYVVDGEERIARAVDDVVLSGGVFGTPQLLMLSGIGPADHLRDLGLRVRADLPGVGQNLQDHWSAPLVWKSRQPLPAWSAQGLEAHYFASTRPGLPVPDIQPLFLSFAYPVPGADLPEHGFSAVGQLLHPYSRGEVRLRSTDPTAPLLLDPKVFSDPRDLETLVDNLEMLRDIAAQSALKEWNDGEVLPGPGTATRARLRDHVRATVVSGHHQIGTARMGLDSLSVVDPELRVHGVRNLRVADASVMPHEPSGNTNAPSIMIGEKAADLVLGRSAR</sequence>
<dbReference type="SUPFAM" id="SSF51905">
    <property type="entry name" value="FAD/NAD(P)-binding domain"/>
    <property type="match status" value="1"/>
</dbReference>
<dbReference type="PANTHER" id="PTHR11552:SF147">
    <property type="entry name" value="CHOLINE DEHYDROGENASE, MITOCHONDRIAL"/>
    <property type="match status" value="1"/>
</dbReference>
<dbReference type="Gene3D" id="3.50.50.60">
    <property type="entry name" value="FAD/NAD(P)-binding domain"/>
    <property type="match status" value="1"/>
</dbReference>
<evidence type="ECO:0000256" key="1">
    <source>
        <dbReference type="ARBA" id="ARBA00001974"/>
    </source>
</evidence>
<feature type="domain" description="Glucose-methanol-choline oxidoreductase N-terminal" evidence="5">
    <location>
        <begin position="6"/>
        <end position="293"/>
    </location>
</feature>
<protein>
    <submittedName>
        <fullName evidence="7">GMC family oxidoreductase</fullName>
    </submittedName>
</protein>
<feature type="domain" description="Glucose-methanol-choline oxidoreductase C-terminal" evidence="6">
    <location>
        <begin position="361"/>
        <end position="494"/>
    </location>
</feature>
<evidence type="ECO:0000259" key="6">
    <source>
        <dbReference type="Pfam" id="PF05199"/>
    </source>
</evidence>
<dbReference type="Pfam" id="PF00732">
    <property type="entry name" value="GMC_oxred_N"/>
    <property type="match status" value="1"/>
</dbReference>
<evidence type="ECO:0000259" key="5">
    <source>
        <dbReference type="Pfam" id="PF00732"/>
    </source>
</evidence>
<keyword evidence="4" id="KW-0274">FAD</keyword>
<comment type="caution">
    <text evidence="7">The sequence shown here is derived from an EMBL/GenBank/DDBJ whole genome shotgun (WGS) entry which is preliminary data.</text>
</comment>
<dbReference type="EMBL" id="JBITYT010000012">
    <property type="protein sequence ID" value="MFI9122763.1"/>
    <property type="molecule type" value="Genomic_DNA"/>
</dbReference>
<dbReference type="PIRSF" id="PIRSF000137">
    <property type="entry name" value="Alcohol_oxidase"/>
    <property type="match status" value="1"/>
</dbReference>
<name>A0ABW8CYT8_STRBI</name>
<proteinExistence type="inferred from homology"/>
<dbReference type="InterPro" id="IPR000172">
    <property type="entry name" value="GMC_OxRdtase_N"/>
</dbReference>